<dbReference type="GO" id="GO:0000976">
    <property type="term" value="F:transcription cis-regulatory region binding"/>
    <property type="evidence" value="ECO:0007669"/>
    <property type="project" value="TreeGrafter"/>
</dbReference>
<evidence type="ECO:0000259" key="9">
    <source>
        <dbReference type="PROSITE" id="PS50157"/>
    </source>
</evidence>
<dbReference type="SUPFAM" id="SSF57667">
    <property type="entry name" value="beta-beta-alpha zinc fingers"/>
    <property type="match status" value="1"/>
</dbReference>
<dbReference type="InterPro" id="IPR013087">
    <property type="entry name" value="Znf_C2H2_type"/>
</dbReference>
<keyword evidence="4" id="KW-0862">Zinc</keyword>
<dbReference type="EMBL" id="JANAVB010007200">
    <property type="protein sequence ID" value="KAJ6843270.1"/>
    <property type="molecule type" value="Genomic_DNA"/>
</dbReference>
<keyword evidence="2" id="KW-0677">Repeat</keyword>
<reference evidence="11" key="2">
    <citation type="submission" date="2023-04" db="EMBL/GenBank/DDBJ databases">
        <authorList>
            <person name="Bruccoleri R.E."/>
            <person name="Oakeley E.J."/>
            <person name="Faust A.-M."/>
            <person name="Dessus-Babus S."/>
            <person name="Altorfer M."/>
            <person name="Burckhardt D."/>
            <person name="Oertli M."/>
            <person name="Naumann U."/>
            <person name="Petersen F."/>
            <person name="Wong J."/>
        </authorList>
    </citation>
    <scope>NUCLEOTIDE SEQUENCE</scope>
    <source>
        <strain evidence="11">GSM-AAB239-AS_SAM_17_03QT</strain>
        <tissue evidence="11">Leaf</tissue>
    </source>
</reference>
<keyword evidence="1" id="KW-0479">Metal-binding</keyword>
<evidence type="ECO:0000256" key="7">
    <source>
        <dbReference type="PROSITE-ProRule" id="PRU00042"/>
    </source>
</evidence>
<evidence type="ECO:0000256" key="1">
    <source>
        <dbReference type="ARBA" id="ARBA00022723"/>
    </source>
</evidence>
<evidence type="ECO:0000256" key="4">
    <source>
        <dbReference type="ARBA" id="ARBA00022833"/>
    </source>
</evidence>
<reference evidence="11" key="1">
    <citation type="journal article" date="2023" name="GigaByte">
        <title>Genome assembly of the bearded iris, Iris pallida Lam.</title>
        <authorList>
            <person name="Bruccoleri R.E."/>
            <person name="Oakeley E.J."/>
            <person name="Faust A.M.E."/>
            <person name="Altorfer M."/>
            <person name="Dessus-Babus S."/>
            <person name="Burckhardt D."/>
            <person name="Oertli M."/>
            <person name="Naumann U."/>
            <person name="Petersen F."/>
            <person name="Wong J."/>
        </authorList>
    </citation>
    <scope>NUCLEOTIDE SEQUENCE</scope>
    <source>
        <strain evidence="11">GSM-AAB239-AS_SAM_17_03QT</strain>
    </source>
</reference>
<feature type="compositionally biased region" description="Polar residues" evidence="8">
    <location>
        <begin position="12"/>
        <end position="33"/>
    </location>
</feature>
<evidence type="ECO:0000256" key="6">
    <source>
        <dbReference type="ARBA" id="ARBA00023163"/>
    </source>
</evidence>
<keyword evidence="12" id="KW-1185">Reference proteome</keyword>
<keyword evidence="5" id="KW-0805">Transcription regulation</keyword>
<feature type="region of interest" description="Disordered" evidence="8">
    <location>
        <begin position="12"/>
        <end position="57"/>
    </location>
</feature>
<dbReference type="GO" id="GO:0008270">
    <property type="term" value="F:zinc ion binding"/>
    <property type="evidence" value="ECO:0007669"/>
    <property type="project" value="UniProtKB-KW"/>
</dbReference>
<evidence type="ECO:0000256" key="2">
    <source>
        <dbReference type="ARBA" id="ARBA00022737"/>
    </source>
</evidence>
<feature type="domain" description="C2H2-type" evidence="9">
    <location>
        <begin position="177"/>
        <end position="199"/>
    </location>
</feature>
<accession>A0AAX6HQH4</accession>
<dbReference type="GO" id="GO:0003700">
    <property type="term" value="F:DNA-binding transcription factor activity"/>
    <property type="evidence" value="ECO:0007669"/>
    <property type="project" value="InterPro"/>
</dbReference>
<gene>
    <name evidence="10" type="ORF">M6B38_197235</name>
    <name evidence="11" type="ORF">M6B38_297125</name>
</gene>
<evidence type="ECO:0000256" key="3">
    <source>
        <dbReference type="ARBA" id="ARBA00022771"/>
    </source>
</evidence>
<feature type="compositionally biased region" description="Basic residues" evidence="8">
    <location>
        <begin position="41"/>
        <end position="51"/>
    </location>
</feature>
<feature type="compositionally biased region" description="Low complexity" evidence="8">
    <location>
        <begin position="144"/>
        <end position="169"/>
    </location>
</feature>
<evidence type="ECO:0000313" key="10">
    <source>
        <dbReference type="EMBL" id="KAJ6801641.1"/>
    </source>
</evidence>
<dbReference type="SMART" id="SM00355">
    <property type="entry name" value="ZnF_C2H2"/>
    <property type="match status" value="2"/>
</dbReference>
<comment type="caution">
    <text evidence="11">The sequence shown here is derived from an EMBL/GenBank/DDBJ whole genome shotgun (WGS) entry which is preliminary data.</text>
</comment>
<dbReference type="GO" id="GO:0005634">
    <property type="term" value="C:nucleus"/>
    <property type="evidence" value="ECO:0007669"/>
    <property type="project" value="TreeGrafter"/>
</dbReference>
<sequence length="281" mass="29197">MSLALDLLRASQQMTAQSTPPSLPSDTVSVSASSDEESIRHPKRKRSKRHHPFFDHPPTEEEYLALCLVMLANGGIVDHHRGHQRAASARPSIPSPKAPRQLTQTPSEYKCAVCGKAFGSYQALGGHKASHRTKLPPPAATGDNNNNNNNNNNNEHSSSSAVSATASSGPSGAGKVHRCSVCNKGFPSGQALGGHKRCHYEGSLGSGAAAAAAAAAAASGVTSSGGASYSHSAAAAAAFDLNLPALPEFNGFEAARRCAAMEEEEVQSPLAMKKPRFLIPA</sequence>
<dbReference type="PROSITE" id="PS50157">
    <property type="entry name" value="ZINC_FINGER_C2H2_2"/>
    <property type="match status" value="2"/>
</dbReference>
<keyword evidence="6" id="KW-0804">Transcription</keyword>
<dbReference type="Proteomes" id="UP001140949">
    <property type="component" value="Unassembled WGS sequence"/>
</dbReference>
<protein>
    <submittedName>
        <fullName evidence="11">Zinc finger protein 1</fullName>
    </submittedName>
</protein>
<dbReference type="InterPro" id="IPR044653">
    <property type="entry name" value="AZF1/2/3-like"/>
</dbReference>
<dbReference type="AlphaFoldDB" id="A0AAX6HQH4"/>
<keyword evidence="3 7" id="KW-0863">Zinc-finger</keyword>
<dbReference type="Pfam" id="PF13912">
    <property type="entry name" value="zf-C2H2_6"/>
    <property type="match status" value="2"/>
</dbReference>
<proteinExistence type="predicted"/>
<organism evidence="11 12">
    <name type="scientific">Iris pallida</name>
    <name type="common">Sweet iris</name>
    <dbReference type="NCBI Taxonomy" id="29817"/>
    <lineage>
        <taxon>Eukaryota</taxon>
        <taxon>Viridiplantae</taxon>
        <taxon>Streptophyta</taxon>
        <taxon>Embryophyta</taxon>
        <taxon>Tracheophyta</taxon>
        <taxon>Spermatophyta</taxon>
        <taxon>Magnoliopsida</taxon>
        <taxon>Liliopsida</taxon>
        <taxon>Asparagales</taxon>
        <taxon>Iridaceae</taxon>
        <taxon>Iridoideae</taxon>
        <taxon>Irideae</taxon>
        <taxon>Iris</taxon>
    </lineage>
</organism>
<dbReference type="PROSITE" id="PS00028">
    <property type="entry name" value="ZINC_FINGER_C2H2_1"/>
    <property type="match status" value="2"/>
</dbReference>
<feature type="domain" description="C2H2-type" evidence="9">
    <location>
        <begin position="109"/>
        <end position="136"/>
    </location>
</feature>
<name>A0AAX6HQH4_IRIPA</name>
<feature type="region of interest" description="Disordered" evidence="8">
    <location>
        <begin position="81"/>
        <end position="105"/>
    </location>
</feature>
<feature type="region of interest" description="Disordered" evidence="8">
    <location>
        <begin position="128"/>
        <end position="169"/>
    </location>
</feature>
<dbReference type="PANTHER" id="PTHR45988:SF1">
    <property type="entry name" value="ZINC FINGER PROTEIN AZF2"/>
    <property type="match status" value="1"/>
</dbReference>
<evidence type="ECO:0000313" key="11">
    <source>
        <dbReference type="EMBL" id="KAJ6843270.1"/>
    </source>
</evidence>
<dbReference type="InterPro" id="IPR036236">
    <property type="entry name" value="Znf_C2H2_sf"/>
</dbReference>
<evidence type="ECO:0000313" key="12">
    <source>
        <dbReference type="Proteomes" id="UP001140949"/>
    </source>
</evidence>
<evidence type="ECO:0000256" key="5">
    <source>
        <dbReference type="ARBA" id="ARBA00023015"/>
    </source>
</evidence>
<evidence type="ECO:0000256" key="8">
    <source>
        <dbReference type="SAM" id="MobiDB-lite"/>
    </source>
</evidence>
<dbReference type="EMBL" id="JANAVB010037795">
    <property type="protein sequence ID" value="KAJ6801641.1"/>
    <property type="molecule type" value="Genomic_DNA"/>
</dbReference>
<dbReference type="Gene3D" id="3.30.160.60">
    <property type="entry name" value="Classic Zinc Finger"/>
    <property type="match status" value="1"/>
</dbReference>
<dbReference type="PANTHER" id="PTHR45988">
    <property type="entry name" value="C2H2 TYPE ZINC FINGER TRANSCRIPTION FACTOR FAMILY-RELATED"/>
    <property type="match status" value="1"/>
</dbReference>